<gene>
    <name evidence="2" type="ORF">L3X38_038161</name>
</gene>
<organism evidence="2 3">
    <name type="scientific">Prunus dulcis</name>
    <name type="common">Almond</name>
    <name type="synonym">Amygdalus dulcis</name>
    <dbReference type="NCBI Taxonomy" id="3755"/>
    <lineage>
        <taxon>Eukaryota</taxon>
        <taxon>Viridiplantae</taxon>
        <taxon>Streptophyta</taxon>
        <taxon>Embryophyta</taxon>
        <taxon>Tracheophyta</taxon>
        <taxon>Spermatophyta</taxon>
        <taxon>Magnoliopsida</taxon>
        <taxon>eudicotyledons</taxon>
        <taxon>Gunneridae</taxon>
        <taxon>Pentapetalae</taxon>
        <taxon>rosids</taxon>
        <taxon>fabids</taxon>
        <taxon>Rosales</taxon>
        <taxon>Rosaceae</taxon>
        <taxon>Amygdaloideae</taxon>
        <taxon>Amygdaleae</taxon>
        <taxon>Prunus</taxon>
    </lineage>
</organism>
<protein>
    <submittedName>
        <fullName evidence="2">Uncharacterized protein</fullName>
    </submittedName>
</protein>
<name>A0AAD4V534_PRUDU</name>
<comment type="caution">
    <text evidence="2">The sequence shown here is derived from an EMBL/GenBank/DDBJ whole genome shotgun (WGS) entry which is preliminary data.</text>
</comment>
<sequence>MPHNHQARNQPAPSILVDPLYPTSFDFAHVDPPSSTTSDSAPTPPELGSSPRLDTPRLIPATDLLPSPPNPTAPLRISTCTKYAHAWHHDYHLSHAIVSPDQSSEPTSIPTGT</sequence>
<reference evidence="2 3" key="1">
    <citation type="journal article" date="2022" name="G3 (Bethesda)">
        <title>Whole-genome sequence and methylome profiling of the almond [Prunus dulcis (Mill.) D.A. Webb] cultivar 'Nonpareil'.</title>
        <authorList>
            <person name="D'Amico-Willman K.M."/>
            <person name="Ouma W.Z."/>
            <person name="Meulia T."/>
            <person name="Sideli G.M."/>
            <person name="Gradziel T.M."/>
            <person name="Fresnedo-Ramirez J."/>
        </authorList>
    </citation>
    <scope>NUCLEOTIDE SEQUENCE [LARGE SCALE GENOMIC DNA]</scope>
    <source>
        <strain evidence="2">Clone GOH B32 T37-40</strain>
    </source>
</reference>
<feature type="compositionally biased region" description="Low complexity" evidence="1">
    <location>
        <begin position="31"/>
        <end position="41"/>
    </location>
</feature>
<accession>A0AAD4V534</accession>
<dbReference type="AlphaFoldDB" id="A0AAD4V534"/>
<dbReference type="Proteomes" id="UP001054821">
    <property type="component" value="Chromosome 7"/>
</dbReference>
<feature type="region of interest" description="Disordered" evidence="1">
    <location>
        <begin position="26"/>
        <end position="74"/>
    </location>
</feature>
<evidence type="ECO:0000313" key="3">
    <source>
        <dbReference type="Proteomes" id="UP001054821"/>
    </source>
</evidence>
<proteinExistence type="predicted"/>
<dbReference type="EMBL" id="JAJFAZ020000007">
    <property type="protein sequence ID" value="KAI5318453.1"/>
    <property type="molecule type" value="Genomic_DNA"/>
</dbReference>
<evidence type="ECO:0000256" key="1">
    <source>
        <dbReference type="SAM" id="MobiDB-lite"/>
    </source>
</evidence>
<keyword evidence="3" id="KW-1185">Reference proteome</keyword>
<evidence type="ECO:0000313" key="2">
    <source>
        <dbReference type="EMBL" id="KAI5318453.1"/>
    </source>
</evidence>